<gene>
    <name evidence="7" type="ORF">ACFQ2S_18030</name>
</gene>
<comment type="caution">
    <text evidence="7">The sequence shown here is derived from an EMBL/GenBank/DDBJ whole genome shotgun (WGS) entry which is preliminary data.</text>
</comment>
<evidence type="ECO:0000313" key="7">
    <source>
        <dbReference type="EMBL" id="MFD0981535.1"/>
    </source>
</evidence>
<accession>A0ABW3IUS5</accession>
<evidence type="ECO:0000259" key="6">
    <source>
        <dbReference type="Pfam" id="PF01266"/>
    </source>
</evidence>
<proteinExistence type="inferred from homology"/>
<dbReference type="RefSeq" id="WP_386076599.1">
    <property type="nucleotide sequence ID" value="NZ_JBHTJT010000043.1"/>
</dbReference>
<dbReference type="SUPFAM" id="SSF51905">
    <property type="entry name" value="FAD/NAD(P)-binding domain"/>
    <property type="match status" value="1"/>
</dbReference>
<keyword evidence="4" id="KW-0560">Oxidoreductase</keyword>
<name>A0ABW3IUS5_9RHOB</name>
<reference evidence="8" key="1">
    <citation type="journal article" date="2019" name="Int. J. Syst. Evol. Microbiol.">
        <title>The Global Catalogue of Microorganisms (GCM) 10K type strain sequencing project: providing services to taxonomists for standard genome sequencing and annotation.</title>
        <authorList>
            <consortium name="The Broad Institute Genomics Platform"/>
            <consortium name="The Broad Institute Genome Sequencing Center for Infectious Disease"/>
            <person name="Wu L."/>
            <person name="Ma J."/>
        </authorList>
    </citation>
    <scope>NUCLEOTIDE SEQUENCE [LARGE SCALE GENOMIC DNA]</scope>
    <source>
        <strain evidence="8">CCUG 60524</strain>
    </source>
</reference>
<dbReference type="Gene3D" id="3.30.9.10">
    <property type="entry name" value="D-Amino Acid Oxidase, subunit A, domain 2"/>
    <property type="match status" value="1"/>
</dbReference>
<dbReference type="InterPro" id="IPR036188">
    <property type="entry name" value="FAD/NAD-bd_sf"/>
</dbReference>
<evidence type="ECO:0000256" key="4">
    <source>
        <dbReference type="ARBA" id="ARBA00023002"/>
    </source>
</evidence>
<comment type="cofactor">
    <cofactor evidence="1">
        <name>FAD</name>
        <dbReference type="ChEBI" id="CHEBI:57692"/>
    </cofactor>
</comment>
<dbReference type="InterPro" id="IPR006076">
    <property type="entry name" value="FAD-dep_OxRdtase"/>
</dbReference>
<comment type="similarity">
    <text evidence="5">Belongs to the L2HGDH family.</text>
</comment>
<dbReference type="Pfam" id="PF01266">
    <property type="entry name" value="DAO"/>
    <property type="match status" value="1"/>
</dbReference>
<evidence type="ECO:0000313" key="8">
    <source>
        <dbReference type="Proteomes" id="UP001597108"/>
    </source>
</evidence>
<sequence length="378" mass="40266">MPDFDAIVVGGGVVGLACAAAFCDSGRPALVLEGAEHAGTGTSSRNSEVIHGGLYYATGSLKHRLCVRGRRLLYDYLQERKIPHRKCGKIVVATDAAEIPRIEDLARRAEENGVEGIRMLERSEIRSLEPELTATAALLSPETGILDSHAFMMALIAQIEAGGGHVALRAPFLRAEAEAGGFRVWTGGSDPVEVTARVLINSAGLHAAEVARRIAGMPGEAVPVMRFAKGCYFCLRGRVPFRRLVYPAPVDGGLGIHATLDIGGRMRFGPDVEWLPPGTEPDALDYSVPPERARVFETAIRRYWPGLLQGALYPDYAGVRPKLSPPGAPAADFSIQTAEAHGIPGLVNLFGMESPALTSALAIGESVCEALRPEIESA</sequence>
<feature type="domain" description="FAD dependent oxidoreductase" evidence="6">
    <location>
        <begin position="5"/>
        <end position="369"/>
    </location>
</feature>
<evidence type="ECO:0000256" key="5">
    <source>
        <dbReference type="ARBA" id="ARBA00037941"/>
    </source>
</evidence>
<protein>
    <submittedName>
        <fullName evidence="7">NAD(P)/FAD-dependent oxidoreductase</fullName>
    </submittedName>
</protein>
<evidence type="ECO:0000256" key="3">
    <source>
        <dbReference type="ARBA" id="ARBA00022827"/>
    </source>
</evidence>
<dbReference type="Gene3D" id="3.50.50.60">
    <property type="entry name" value="FAD/NAD(P)-binding domain"/>
    <property type="match status" value="1"/>
</dbReference>
<organism evidence="7 8">
    <name type="scientific">Tropicimonas aquimaris</name>
    <dbReference type="NCBI Taxonomy" id="914152"/>
    <lineage>
        <taxon>Bacteria</taxon>
        <taxon>Pseudomonadati</taxon>
        <taxon>Pseudomonadota</taxon>
        <taxon>Alphaproteobacteria</taxon>
        <taxon>Rhodobacterales</taxon>
        <taxon>Roseobacteraceae</taxon>
        <taxon>Tropicimonas</taxon>
    </lineage>
</organism>
<keyword evidence="2" id="KW-0285">Flavoprotein</keyword>
<keyword evidence="3" id="KW-0274">FAD</keyword>
<evidence type="ECO:0000256" key="1">
    <source>
        <dbReference type="ARBA" id="ARBA00001974"/>
    </source>
</evidence>
<keyword evidence="8" id="KW-1185">Reference proteome</keyword>
<dbReference type="PANTHER" id="PTHR43104">
    <property type="entry name" value="L-2-HYDROXYGLUTARATE DEHYDROGENASE, MITOCHONDRIAL"/>
    <property type="match status" value="1"/>
</dbReference>
<dbReference type="PANTHER" id="PTHR43104:SF4">
    <property type="entry name" value="L-2-HYDROXYGLUTARATE DEHYDROGENASE, MITOCHONDRIAL"/>
    <property type="match status" value="1"/>
</dbReference>
<dbReference type="Proteomes" id="UP001597108">
    <property type="component" value="Unassembled WGS sequence"/>
</dbReference>
<evidence type="ECO:0000256" key="2">
    <source>
        <dbReference type="ARBA" id="ARBA00022630"/>
    </source>
</evidence>
<dbReference type="EMBL" id="JBHTJT010000043">
    <property type="protein sequence ID" value="MFD0981535.1"/>
    <property type="molecule type" value="Genomic_DNA"/>
</dbReference>